<dbReference type="AlphaFoldDB" id="A0A511VBY7"/>
<evidence type="ECO:0000313" key="2">
    <source>
        <dbReference type="Proteomes" id="UP000321157"/>
    </source>
</evidence>
<accession>A0A511VBY7</accession>
<proteinExistence type="predicted"/>
<sequence>MAILRRYGLFVLIWGAFFSLAFWAAPNRAEEDLLMLQKALRQIEEWDSYTVSQTMTVGGRKESEVRVISHQNPYLAHVESKVRLTDDEDFTFEAYFQPEAIYVYTPSNKAWTKTDYTHPAAGELEGVKHPGDLWLRLLAHTAHITRTETKEGRIVFSLQLRPFREEINGFSISDVQTAKLEAWLTPNPPRVEKVKLTTFFKPNILRGYNEMIYENHFSAINQAPDIYLPMEAYTFRKINK</sequence>
<comment type="caution">
    <text evidence="1">The sequence shown here is derived from an EMBL/GenBank/DDBJ whole genome shotgun (WGS) entry which is preliminary data.</text>
</comment>
<dbReference type="Proteomes" id="UP000321157">
    <property type="component" value="Unassembled WGS sequence"/>
</dbReference>
<dbReference type="EMBL" id="BJXX01000181">
    <property type="protein sequence ID" value="GEN36339.1"/>
    <property type="molecule type" value="Genomic_DNA"/>
</dbReference>
<keyword evidence="2" id="KW-1185">Reference proteome</keyword>
<gene>
    <name evidence="1" type="ORF">ADA01nite_37990</name>
</gene>
<evidence type="ECO:0000313" key="1">
    <source>
        <dbReference type="EMBL" id="GEN36339.1"/>
    </source>
</evidence>
<name>A0A511VBY7_9BACL</name>
<dbReference type="OrthoDB" id="2678642at2"/>
<organism evidence="1 2">
    <name type="scientific">Aneurinibacillus danicus</name>
    <dbReference type="NCBI Taxonomy" id="267746"/>
    <lineage>
        <taxon>Bacteria</taxon>
        <taxon>Bacillati</taxon>
        <taxon>Bacillota</taxon>
        <taxon>Bacilli</taxon>
        <taxon>Bacillales</taxon>
        <taxon>Paenibacillaceae</taxon>
        <taxon>Aneurinibacillus group</taxon>
        <taxon>Aneurinibacillus</taxon>
    </lineage>
</organism>
<reference evidence="1 2" key="1">
    <citation type="submission" date="2019-07" db="EMBL/GenBank/DDBJ databases">
        <title>Whole genome shotgun sequence of Aneurinibacillus danicus NBRC 102444.</title>
        <authorList>
            <person name="Hosoyama A."/>
            <person name="Uohara A."/>
            <person name="Ohji S."/>
            <person name="Ichikawa N."/>
        </authorList>
    </citation>
    <scope>NUCLEOTIDE SEQUENCE [LARGE SCALE GENOMIC DNA]</scope>
    <source>
        <strain evidence="1 2">NBRC 102444</strain>
    </source>
</reference>
<protein>
    <recommendedName>
        <fullName evidence="3">Outer membrane lipoprotein-sorting protein</fullName>
    </recommendedName>
</protein>
<dbReference type="InterPro" id="IPR046720">
    <property type="entry name" value="DUF6612"/>
</dbReference>
<dbReference type="RefSeq" id="WP_146811978.1">
    <property type="nucleotide sequence ID" value="NZ_BJXX01000181.1"/>
</dbReference>
<evidence type="ECO:0008006" key="3">
    <source>
        <dbReference type="Google" id="ProtNLM"/>
    </source>
</evidence>
<dbReference type="Pfam" id="PF20316">
    <property type="entry name" value="DUF6612"/>
    <property type="match status" value="1"/>
</dbReference>